<evidence type="ECO:0000313" key="2">
    <source>
        <dbReference type="EMBL" id="KKA05989.1"/>
    </source>
</evidence>
<organism evidence="2 3">
    <name type="scientific">Pseudomonas kilonensis</name>
    <dbReference type="NCBI Taxonomy" id="132476"/>
    <lineage>
        <taxon>Bacteria</taxon>
        <taxon>Pseudomonadati</taxon>
        <taxon>Pseudomonadota</taxon>
        <taxon>Gammaproteobacteria</taxon>
        <taxon>Pseudomonadales</taxon>
        <taxon>Pseudomonadaceae</taxon>
        <taxon>Pseudomonas</taxon>
    </lineage>
</organism>
<dbReference type="PANTHER" id="PTHR43798:SF5">
    <property type="entry name" value="MONOACYLGLYCEROL LIPASE ABHD6"/>
    <property type="match status" value="1"/>
</dbReference>
<keyword evidence="2" id="KW-0378">Hydrolase</keyword>
<evidence type="ECO:0000259" key="1">
    <source>
        <dbReference type="Pfam" id="PF00561"/>
    </source>
</evidence>
<dbReference type="GO" id="GO:0046464">
    <property type="term" value="P:acylglycerol catabolic process"/>
    <property type="evidence" value="ECO:0007669"/>
    <property type="project" value="TreeGrafter"/>
</dbReference>
<dbReference type="OrthoDB" id="2086224at2"/>
<accession>A0A0F4XJ28</accession>
<dbReference type="SUPFAM" id="SSF53474">
    <property type="entry name" value="alpha/beta-Hydrolases"/>
    <property type="match status" value="1"/>
</dbReference>
<gene>
    <name evidence="2" type="ORF">VP02_19930</name>
</gene>
<dbReference type="Proteomes" id="UP000033662">
    <property type="component" value="Unassembled WGS sequence"/>
</dbReference>
<dbReference type="GO" id="GO:0047372">
    <property type="term" value="F:monoacylglycerol lipase activity"/>
    <property type="evidence" value="ECO:0007669"/>
    <property type="project" value="TreeGrafter"/>
</dbReference>
<reference evidence="2 3" key="1">
    <citation type="submission" date="2015-03" db="EMBL/GenBank/DDBJ databases">
        <title>Pseudomonas fluorescens 1855-344 Genome sequencing and assembly.</title>
        <authorList>
            <person name="Eng W.W.H."/>
            <person name="Gan H.M."/>
            <person name="Savka M.A."/>
        </authorList>
    </citation>
    <scope>NUCLEOTIDE SEQUENCE [LARGE SCALE GENOMIC DNA]</scope>
    <source>
        <strain evidence="2 3">1855-344</strain>
    </source>
</reference>
<dbReference type="AlphaFoldDB" id="A0A0F4XJ28"/>
<name>A0A0F4XJ28_9PSED</name>
<dbReference type="GO" id="GO:0016020">
    <property type="term" value="C:membrane"/>
    <property type="evidence" value="ECO:0007669"/>
    <property type="project" value="TreeGrafter"/>
</dbReference>
<dbReference type="PATRIC" id="fig|132476.4.peg.2617"/>
<dbReference type="InterPro" id="IPR000639">
    <property type="entry name" value="Epox_hydrolase-like"/>
</dbReference>
<protein>
    <submittedName>
        <fullName evidence="2">Alpha/beta hydrolase</fullName>
    </submittedName>
</protein>
<dbReference type="Gene3D" id="3.40.50.1820">
    <property type="entry name" value="alpha/beta hydrolase"/>
    <property type="match status" value="1"/>
</dbReference>
<comment type="caution">
    <text evidence="2">The sequence shown here is derived from an EMBL/GenBank/DDBJ whole genome shotgun (WGS) entry which is preliminary data.</text>
</comment>
<proteinExistence type="predicted"/>
<dbReference type="InterPro" id="IPR029058">
    <property type="entry name" value="AB_hydrolase_fold"/>
</dbReference>
<dbReference type="Pfam" id="PF00561">
    <property type="entry name" value="Abhydrolase_1"/>
    <property type="match status" value="1"/>
</dbReference>
<dbReference type="PRINTS" id="PR00111">
    <property type="entry name" value="ABHYDROLASE"/>
</dbReference>
<dbReference type="PRINTS" id="PR00412">
    <property type="entry name" value="EPOXHYDRLASE"/>
</dbReference>
<dbReference type="PANTHER" id="PTHR43798">
    <property type="entry name" value="MONOACYLGLYCEROL LIPASE"/>
    <property type="match status" value="1"/>
</dbReference>
<dbReference type="InterPro" id="IPR050266">
    <property type="entry name" value="AB_hydrolase_sf"/>
</dbReference>
<sequence>MLVLFVVLAVLIAWSWLTYPGIGHVIYDMNMALEARLYRLRKITVPISEMTVSTWQGGPYEASASILMLHGYSGDKNLWLRVARHFVGDYRVVIPDLPGHGETGFKAGGGYDIPTQARRIIELLDACGLDKVHVIGNSMGGHLAAWLAATSPDRVLTLALLNPAGVTSPQPSDMDRQLAAGRNPSLVHSREEFMPFYAMTMASPPWVPGMVMAAVAERYVQHREELAEIYADFSASPSMEPHLADIRAPSLLLWGRKDRVIDVSSVPVWSKGIADLRVEIWDGIGHLPMIEQPGKTAALYREFLEGLGQ</sequence>
<feature type="domain" description="AB hydrolase-1" evidence="1">
    <location>
        <begin position="66"/>
        <end position="292"/>
    </location>
</feature>
<dbReference type="InterPro" id="IPR000073">
    <property type="entry name" value="AB_hydrolase_1"/>
</dbReference>
<dbReference type="EMBL" id="JZXC01000021">
    <property type="protein sequence ID" value="KKA05989.1"/>
    <property type="molecule type" value="Genomic_DNA"/>
</dbReference>
<evidence type="ECO:0000313" key="3">
    <source>
        <dbReference type="Proteomes" id="UP000033662"/>
    </source>
</evidence>